<name>W7AIM3_9APIC</name>
<dbReference type="Gene3D" id="3.90.1680.10">
    <property type="entry name" value="SOS response associated peptidase-like"/>
    <property type="match status" value="1"/>
</dbReference>
<evidence type="ECO:0000256" key="2">
    <source>
        <dbReference type="ARBA" id="ARBA00022670"/>
    </source>
</evidence>
<keyword evidence="6" id="KW-0238">DNA-binding</keyword>
<comment type="similarity">
    <text evidence="1">Belongs to the SOS response-associated peptidase family.</text>
</comment>
<accession>W7AIM3</accession>
<dbReference type="GO" id="GO:0006508">
    <property type="term" value="P:proteolysis"/>
    <property type="evidence" value="ECO:0007669"/>
    <property type="project" value="UniProtKB-KW"/>
</dbReference>
<evidence type="ECO:0000256" key="1">
    <source>
        <dbReference type="ARBA" id="ARBA00008136"/>
    </source>
</evidence>
<dbReference type="PANTHER" id="PTHR13604:SF0">
    <property type="entry name" value="ABASIC SITE PROCESSING PROTEIN HMCES"/>
    <property type="match status" value="1"/>
</dbReference>
<dbReference type="VEuPathDB" id="PlasmoDB:C922_04432"/>
<reference evidence="8 9" key="1">
    <citation type="submission" date="2013-02" db="EMBL/GenBank/DDBJ databases">
        <title>The Genome Sequence of Plasmodium inui San Antonio 1.</title>
        <authorList>
            <consortium name="The Broad Institute Genome Sequencing Platform"/>
            <consortium name="The Broad Institute Genome Sequencing Center for Infectious Disease"/>
            <person name="Neafsey D."/>
            <person name="Cheeseman I."/>
            <person name="Volkman S."/>
            <person name="Adams J."/>
            <person name="Walker B."/>
            <person name="Young S.K."/>
            <person name="Zeng Q."/>
            <person name="Gargeya S."/>
            <person name="Fitzgerald M."/>
            <person name="Haas B."/>
            <person name="Abouelleil A."/>
            <person name="Alvarado L."/>
            <person name="Arachchi H.M."/>
            <person name="Berlin A.M."/>
            <person name="Chapman S.B."/>
            <person name="Dewar J."/>
            <person name="Goldberg J."/>
            <person name="Griggs A."/>
            <person name="Gujja S."/>
            <person name="Hansen M."/>
            <person name="Howarth C."/>
            <person name="Imamovic A."/>
            <person name="Larimer J."/>
            <person name="McCowan C."/>
            <person name="Murphy C."/>
            <person name="Neiman D."/>
            <person name="Pearson M."/>
            <person name="Priest M."/>
            <person name="Roberts A."/>
            <person name="Saif S."/>
            <person name="Shea T."/>
            <person name="Sisk P."/>
            <person name="Sykes S."/>
            <person name="Wortman J."/>
            <person name="Nusbaum C."/>
            <person name="Birren B."/>
        </authorList>
    </citation>
    <scope>NUCLEOTIDE SEQUENCE [LARGE SCALE GENOMIC DNA]</scope>
    <source>
        <strain evidence="8 9">San Antonio 1</strain>
    </source>
</reference>
<dbReference type="GO" id="GO:0106300">
    <property type="term" value="P:protein-DNA covalent cross-linking repair"/>
    <property type="evidence" value="ECO:0007669"/>
    <property type="project" value="InterPro"/>
</dbReference>
<gene>
    <name evidence="8" type="ORF">C922_04432</name>
</gene>
<dbReference type="AlphaFoldDB" id="W7AIM3"/>
<keyword evidence="9" id="KW-1185">Reference proteome</keyword>
<evidence type="ECO:0000313" key="9">
    <source>
        <dbReference type="Proteomes" id="UP000030640"/>
    </source>
</evidence>
<dbReference type="EMBL" id="KI965482">
    <property type="protein sequence ID" value="EUD65146.1"/>
    <property type="molecule type" value="Genomic_DNA"/>
</dbReference>
<dbReference type="PANTHER" id="PTHR13604">
    <property type="entry name" value="DC12-RELATED"/>
    <property type="match status" value="1"/>
</dbReference>
<dbReference type="Pfam" id="PF02586">
    <property type="entry name" value="SRAP"/>
    <property type="match status" value="1"/>
</dbReference>
<organism evidence="8 9">
    <name type="scientific">Plasmodium inui San Antonio 1</name>
    <dbReference type="NCBI Taxonomy" id="1237626"/>
    <lineage>
        <taxon>Eukaryota</taxon>
        <taxon>Sar</taxon>
        <taxon>Alveolata</taxon>
        <taxon>Apicomplexa</taxon>
        <taxon>Aconoidasida</taxon>
        <taxon>Haemosporida</taxon>
        <taxon>Plasmodiidae</taxon>
        <taxon>Plasmodium</taxon>
        <taxon>Plasmodium (Plasmodium)</taxon>
    </lineage>
</organism>
<keyword evidence="4" id="KW-0378">Hydrolase</keyword>
<evidence type="ECO:0000256" key="6">
    <source>
        <dbReference type="ARBA" id="ARBA00023125"/>
    </source>
</evidence>
<dbReference type="GO" id="GO:0003697">
    <property type="term" value="F:single-stranded DNA binding"/>
    <property type="evidence" value="ECO:0007669"/>
    <property type="project" value="InterPro"/>
</dbReference>
<dbReference type="RefSeq" id="XP_008818237.1">
    <property type="nucleotide sequence ID" value="XM_008820015.1"/>
</dbReference>
<evidence type="ECO:0000256" key="5">
    <source>
        <dbReference type="ARBA" id="ARBA00023124"/>
    </source>
</evidence>
<protein>
    <submittedName>
        <fullName evidence="8">Uncharacterized protein</fullName>
    </submittedName>
</protein>
<sequence>MCVRVYYNIGINALKREYNCNKILNNEKLRRRMIRKPSLTENQIQDCLWGLKTYNYGKFDKELLLINPRVEILQSKKSSSVLFNKNPFALVVNGYFEWIDIRGSSKRIPYFVFSGEDDNSSERATEGKLKTNIEELAVQKTEEKSEEKNFPRIKAEGVTIRIRVKKEI</sequence>
<dbReference type="InterPro" id="IPR036590">
    <property type="entry name" value="SRAP-like"/>
</dbReference>
<evidence type="ECO:0000256" key="4">
    <source>
        <dbReference type="ARBA" id="ARBA00022801"/>
    </source>
</evidence>
<keyword evidence="5" id="KW-0190">Covalent protein-DNA linkage</keyword>
<dbReference type="GeneID" id="20039706"/>
<dbReference type="OrthoDB" id="2111841at2759"/>
<proteinExistence type="inferred from homology"/>
<dbReference type="GO" id="GO:0008233">
    <property type="term" value="F:peptidase activity"/>
    <property type="evidence" value="ECO:0007669"/>
    <property type="project" value="UniProtKB-KW"/>
</dbReference>
<dbReference type="GO" id="GO:0016829">
    <property type="term" value="F:lyase activity"/>
    <property type="evidence" value="ECO:0007669"/>
    <property type="project" value="UniProtKB-KW"/>
</dbReference>
<evidence type="ECO:0000313" key="8">
    <source>
        <dbReference type="EMBL" id="EUD65146.1"/>
    </source>
</evidence>
<dbReference type="InterPro" id="IPR003738">
    <property type="entry name" value="SRAP"/>
</dbReference>
<keyword evidence="2" id="KW-0645">Protease</keyword>
<keyword evidence="7" id="KW-0456">Lyase</keyword>
<evidence type="ECO:0000256" key="3">
    <source>
        <dbReference type="ARBA" id="ARBA00022763"/>
    </source>
</evidence>
<dbReference type="Proteomes" id="UP000030640">
    <property type="component" value="Unassembled WGS sequence"/>
</dbReference>
<dbReference type="SUPFAM" id="SSF143081">
    <property type="entry name" value="BB1717-like"/>
    <property type="match status" value="1"/>
</dbReference>
<keyword evidence="3" id="KW-0227">DNA damage</keyword>
<evidence type="ECO:0000256" key="7">
    <source>
        <dbReference type="ARBA" id="ARBA00023239"/>
    </source>
</evidence>